<feature type="non-terminal residue" evidence="3">
    <location>
        <position position="487"/>
    </location>
</feature>
<sequence length="487" mass="50051">AAILPAAARAGVQQIWLGLMLMGDRWVWDDPRVGGASWSAWDWNEPAMVAAVNVSNNSSNATNTSVTSCVVLVLRSVVWRAVSCDVRQSYTCRRGGFGFVDSVLRVPVAPPPPPPAPAPPSPHPTSPQPPSPEPPNPLPPSPLPPSPAPPFPPSPSPPSPLPPSPRPPRPPSPRPPPPNPSPMPPTPPPSTVPSPPRRSPPPPVVLIPTVAGEDGANQTRTVSELYGVVQVTNLTDMFLTGGAPGAILSASFQTVFTSAVVAQLRRAAGSAASANTTSLAVLLSLRSASASTNTSTIRTQRNSTGGGTGSSLILIYLKASAASPAPWLNSNTLEDAVASPAVAAVLPRGVTARLGPTQTSSRAVPASYFVKGDTIPPQLSLYGAAEVTVDVLSKDYQDDGAACVDSTEGLLPDTSVITVGLPVNTLQATAPGIPALIMYGCADAAGNAARPIVRRLVVYDPCQDGGEAICPSTGRCSIGHNCNQNIT</sequence>
<evidence type="ECO:0000259" key="2">
    <source>
        <dbReference type="PROSITE" id="PS50041"/>
    </source>
</evidence>
<protein>
    <recommendedName>
        <fullName evidence="2">C-type lectin domain-containing protein</fullName>
    </recommendedName>
</protein>
<organism evidence="3 4">
    <name type="scientific">Volvox africanus</name>
    <dbReference type="NCBI Taxonomy" id="51714"/>
    <lineage>
        <taxon>Eukaryota</taxon>
        <taxon>Viridiplantae</taxon>
        <taxon>Chlorophyta</taxon>
        <taxon>core chlorophytes</taxon>
        <taxon>Chlorophyceae</taxon>
        <taxon>CS clade</taxon>
        <taxon>Chlamydomonadales</taxon>
        <taxon>Volvocaceae</taxon>
        <taxon>Volvox</taxon>
    </lineage>
</organism>
<keyword evidence="4" id="KW-1185">Reference proteome</keyword>
<dbReference type="Gene3D" id="3.10.100.10">
    <property type="entry name" value="Mannose-Binding Protein A, subunit A"/>
    <property type="match status" value="1"/>
</dbReference>
<dbReference type="InterPro" id="IPR016186">
    <property type="entry name" value="C-type_lectin-like/link_sf"/>
</dbReference>
<proteinExistence type="predicted"/>
<dbReference type="CDD" id="cd00037">
    <property type="entry name" value="CLECT"/>
    <property type="match status" value="1"/>
</dbReference>
<dbReference type="InterPro" id="IPR001304">
    <property type="entry name" value="C-type_lectin-like"/>
</dbReference>
<dbReference type="Proteomes" id="UP001165090">
    <property type="component" value="Unassembled WGS sequence"/>
</dbReference>
<feature type="non-terminal residue" evidence="3">
    <location>
        <position position="1"/>
    </location>
</feature>
<evidence type="ECO:0000313" key="3">
    <source>
        <dbReference type="EMBL" id="GLI64587.1"/>
    </source>
</evidence>
<dbReference type="PROSITE" id="PS50041">
    <property type="entry name" value="C_TYPE_LECTIN_2"/>
    <property type="match status" value="1"/>
</dbReference>
<feature type="compositionally biased region" description="Pro residues" evidence="1">
    <location>
        <begin position="110"/>
        <end position="205"/>
    </location>
</feature>
<dbReference type="PANTHER" id="PTHR24216">
    <property type="entry name" value="PAXILLIN-RELATED"/>
    <property type="match status" value="1"/>
</dbReference>
<dbReference type="SUPFAM" id="SSF56436">
    <property type="entry name" value="C-type lectin-like"/>
    <property type="match status" value="1"/>
</dbReference>
<dbReference type="InterPro" id="IPR016187">
    <property type="entry name" value="CTDL_fold"/>
</dbReference>
<gene>
    <name evidence="3" type="ORF">VaNZ11_007846</name>
</gene>
<name>A0ABQ5S3W2_9CHLO</name>
<feature type="domain" description="C-type lectin" evidence="2">
    <location>
        <begin position="1"/>
        <end position="93"/>
    </location>
</feature>
<reference evidence="3 4" key="1">
    <citation type="journal article" date="2023" name="IScience">
        <title>Expanded male sex-determining region conserved during the evolution of homothallism in the green alga Volvox.</title>
        <authorList>
            <person name="Yamamoto K."/>
            <person name="Matsuzaki R."/>
            <person name="Mahakham W."/>
            <person name="Heman W."/>
            <person name="Sekimoto H."/>
            <person name="Kawachi M."/>
            <person name="Minakuchi Y."/>
            <person name="Toyoda A."/>
            <person name="Nozaki H."/>
        </authorList>
    </citation>
    <scope>NUCLEOTIDE SEQUENCE [LARGE SCALE GENOMIC DNA]</scope>
    <source>
        <strain evidence="3 4">NIES-4468</strain>
    </source>
</reference>
<evidence type="ECO:0000256" key="1">
    <source>
        <dbReference type="SAM" id="MobiDB-lite"/>
    </source>
</evidence>
<dbReference type="EMBL" id="BSDZ01000020">
    <property type="protein sequence ID" value="GLI64587.1"/>
    <property type="molecule type" value="Genomic_DNA"/>
</dbReference>
<feature type="region of interest" description="Disordered" evidence="1">
    <location>
        <begin position="110"/>
        <end position="218"/>
    </location>
</feature>
<comment type="caution">
    <text evidence="3">The sequence shown here is derived from an EMBL/GenBank/DDBJ whole genome shotgun (WGS) entry which is preliminary data.</text>
</comment>
<evidence type="ECO:0000313" key="4">
    <source>
        <dbReference type="Proteomes" id="UP001165090"/>
    </source>
</evidence>
<accession>A0ABQ5S3W2</accession>